<name>A0A1W1W8B4_SULTA</name>
<sequence length="75" mass="8318">MVILARIPEGRIFFTWHSVIAGQKRTECGLAIPHDSLTITEPNLDAFHPHPFDNICDACPTLTPLVQEGTLHPES</sequence>
<dbReference type="Proteomes" id="UP000192660">
    <property type="component" value="Unassembled WGS sequence"/>
</dbReference>
<organism evidence="1 2">
    <name type="scientific">Sulfobacillus thermosulfidooxidans (strain DSM 9293 / VKM B-1269 / AT-1)</name>
    <dbReference type="NCBI Taxonomy" id="929705"/>
    <lineage>
        <taxon>Bacteria</taxon>
        <taxon>Bacillati</taxon>
        <taxon>Bacillota</taxon>
        <taxon>Clostridia</taxon>
        <taxon>Eubacteriales</taxon>
        <taxon>Clostridiales Family XVII. Incertae Sedis</taxon>
        <taxon>Sulfobacillus</taxon>
    </lineage>
</organism>
<keyword evidence="2" id="KW-1185">Reference proteome</keyword>
<proteinExistence type="predicted"/>
<gene>
    <name evidence="1" type="ORF">SAMN00768000_0205</name>
</gene>
<protein>
    <submittedName>
        <fullName evidence="1">Uncharacterized protein</fullName>
    </submittedName>
</protein>
<dbReference type="EMBL" id="FWWY01000001">
    <property type="protein sequence ID" value="SMC01993.1"/>
    <property type="molecule type" value="Genomic_DNA"/>
</dbReference>
<dbReference type="RefSeq" id="WP_084660722.1">
    <property type="nucleotide sequence ID" value="NZ_FWWY01000001.1"/>
</dbReference>
<reference evidence="2" key="1">
    <citation type="submission" date="2017-04" db="EMBL/GenBank/DDBJ databases">
        <authorList>
            <person name="Varghese N."/>
            <person name="Submissions S."/>
        </authorList>
    </citation>
    <scope>NUCLEOTIDE SEQUENCE [LARGE SCALE GENOMIC DNA]</scope>
    <source>
        <strain evidence="2">DSM 9293</strain>
    </source>
</reference>
<dbReference type="AlphaFoldDB" id="A0A1W1W8B4"/>
<evidence type="ECO:0000313" key="1">
    <source>
        <dbReference type="EMBL" id="SMC01993.1"/>
    </source>
</evidence>
<accession>A0A1W1W8B4</accession>
<evidence type="ECO:0000313" key="2">
    <source>
        <dbReference type="Proteomes" id="UP000192660"/>
    </source>
</evidence>